<organism evidence="5 6">
    <name type="scientific">Arachidicoccus ginsenosidivorans</name>
    <dbReference type="NCBI Taxonomy" id="496057"/>
    <lineage>
        <taxon>Bacteria</taxon>
        <taxon>Pseudomonadati</taxon>
        <taxon>Bacteroidota</taxon>
        <taxon>Chitinophagia</taxon>
        <taxon>Chitinophagales</taxon>
        <taxon>Chitinophagaceae</taxon>
        <taxon>Arachidicoccus</taxon>
    </lineage>
</organism>
<dbReference type="PRINTS" id="PR00035">
    <property type="entry name" value="HTHGNTR"/>
</dbReference>
<protein>
    <submittedName>
        <fullName evidence="5">FadR family transcriptional regulator</fullName>
    </submittedName>
</protein>
<dbReference type="Gene3D" id="1.20.120.530">
    <property type="entry name" value="GntR ligand-binding domain-like"/>
    <property type="match status" value="1"/>
</dbReference>
<dbReference type="InterPro" id="IPR000524">
    <property type="entry name" value="Tscrpt_reg_HTH_GntR"/>
</dbReference>
<dbReference type="RefSeq" id="WP_146780576.1">
    <property type="nucleotide sequence ID" value="NZ_CP042434.1"/>
</dbReference>
<dbReference type="OrthoDB" id="1040417at2"/>
<gene>
    <name evidence="5" type="ORF">FSB73_06030</name>
</gene>
<dbReference type="Gene3D" id="1.10.10.10">
    <property type="entry name" value="Winged helix-like DNA-binding domain superfamily/Winged helix DNA-binding domain"/>
    <property type="match status" value="1"/>
</dbReference>
<feature type="domain" description="HTH gntR-type" evidence="4">
    <location>
        <begin position="7"/>
        <end position="75"/>
    </location>
</feature>
<dbReference type="KEGG" id="agi:FSB73_06030"/>
<keyword evidence="2" id="KW-0238">DNA-binding</keyword>
<dbReference type="Pfam" id="PF00392">
    <property type="entry name" value="GntR"/>
    <property type="match status" value="1"/>
</dbReference>
<dbReference type="PROSITE" id="PS50949">
    <property type="entry name" value="HTH_GNTR"/>
    <property type="match status" value="1"/>
</dbReference>
<dbReference type="EMBL" id="CP042434">
    <property type="protein sequence ID" value="QEC71302.1"/>
    <property type="molecule type" value="Genomic_DNA"/>
</dbReference>
<dbReference type="InterPro" id="IPR036390">
    <property type="entry name" value="WH_DNA-bd_sf"/>
</dbReference>
<evidence type="ECO:0000313" key="6">
    <source>
        <dbReference type="Proteomes" id="UP000321291"/>
    </source>
</evidence>
<dbReference type="CDD" id="cd07377">
    <property type="entry name" value="WHTH_GntR"/>
    <property type="match status" value="1"/>
</dbReference>
<reference evidence="5 6" key="1">
    <citation type="journal article" date="2017" name="Int. J. Syst. Evol. Microbiol.">
        <title>Arachidicoccus ginsenosidivorans sp. nov., with ginsenoside-converting activity isolated from ginseng cultivating soil.</title>
        <authorList>
            <person name="Siddiqi M.Z."/>
            <person name="Aslam Z."/>
            <person name="Im W.T."/>
        </authorList>
    </citation>
    <scope>NUCLEOTIDE SEQUENCE [LARGE SCALE GENOMIC DNA]</scope>
    <source>
        <strain evidence="5 6">Gsoil 809</strain>
    </source>
</reference>
<dbReference type="SUPFAM" id="SSF46785">
    <property type="entry name" value="Winged helix' DNA-binding domain"/>
    <property type="match status" value="1"/>
</dbReference>
<keyword evidence="1" id="KW-0805">Transcription regulation</keyword>
<dbReference type="GO" id="GO:0003700">
    <property type="term" value="F:DNA-binding transcription factor activity"/>
    <property type="evidence" value="ECO:0007669"/>
    <property type="project" value="InterPro"/>
</dbReference>
<keyword evidence="3" id="KW-0804">Transcription</keyword>
<proteinExistence type="predicted"/>
<dbReference type="SUPFAM" id="SSF48008">
    <property type="entry name" value="GntR ligand-binding domain-like"/>
    <property type="match status" value="1"/>
</dbReference>
<dbReference type="GO" id="GO:0003677">
    <property type="term" value="F:DNA binding"/>
    <property type="evidence" value="ECO:0007669"/>
    <property type="project" value="UniProtKB-KW"/>
</dbReference>
<dbReference type="InterPro" id="IPR008920">
    <property type="entry name" value="TF_FadR/GntR_C"/>
</dbReference>
<dbReference type="InterPro" id="IPR011711">
    <property type="entry name" value="GntR_C"/>
</dbReference>
<dbReference type="Pfam" id="PF07729">
    <property type="entry name" value="FCD"/>
    <property type="match status" value="1"/>
</dbReference>
<accession>A0A5B8VK12</accession>
<dbReference type="InterPro" id="IPR036388">
    <property type="entry name" value="WH-like_DNA-bd_sf"/>
</dbReference>
<dbReference type="SMART" id="SM00895">
    <property type="entry name" value="FCD"/>
    <property type="match status" value="1"/>
</dbReference>
<keyword evidence="6" id="KW-1185">Reference proteome</keyword>
<dbReference type="AlphaFoldDB" id="A0A5B8VK12"/>
<evidence type="ECO:0000313" key="5">
    <source>
        <dbReference type="EMBL" id="QEC71302.1"/>
    </source>
</evidence>
<dbReference type="SMART" id="SM00345">
    <property type="entry name" value="HTH_GNTR"/>
    <property type="match status" value="1"/>
</dbReference>
<dbReference type="Proteomes" id="UP000321291">
    <property type="component" value="Chromosome"/>
</dbReference>
<evidence type="ECO:0000256" key="3">
    <source>
        <dbReference type="ARBA" id="ARBA00023163"/>
    </source>
</evidence>
<name>A0A5B8VK12_9BACT</name>
<dbReference type="PANTHER" id="PTHR43537:SF44">
    <property type="entry name" value="GNTR FAMILY REGULATORY PROTEIN"/>
    <property type="match status" value="1"/>
</dbReference>
<dbReference type="PANTHER" id="PTHR43537">
    <property type="entry name" value="TRANSCRIPTIONAL REGULATOR, GNTR FAMILY"/>
    <property type="match status" value="1"/>
</dbReference>
<evidence type="ECO:0000259" key="4">
    <source>
        <dbReference type="PROSITE" id="PS50949"/>
    </source>
</evidence>
<evidence type="ECO:0000256" key="1">
    <source>
        <dbReference type="ARBA" id="ARBA00023015"/>
    </source>
</evidence>
<sequence length="226" mass="25518">MKSIDKKSLVDKIEKSLVALLSSKEYTIGAVIPKEIELSERLGVSRTVVREALSRLRTRGMIESRKKRGAIITSPDIVSVIGQGMNPDMLDQSTLKDIFEMRLALEVGMADFIIKRVTPEDIKQLRAIVAVEAPNKAPNLFEIDEEIAFHSKLYEICDNNTMKGFQKLLLPIFNYVHSNGMLDDLPVYTKVVTHGDLIDLIETGSADKLRKGIRQHLKGHFKRIFK</sequence>
<evidence type="ECO:0000256" key="2">
    <source>
        <dbReference type="ARBA" id="ARBA00023125"/>
    </source>
</evidence>